<proteinExistence type="predicted"/>
<protein>
    <recommendedName>
        <fullName evidence="4">Histone H1/5</fullName>
    </recommendedName>
</protein>
<keyword evidence="3" id="KW-1185">Reference proteome</keyword>
<dbReference type="EMBL" id="PNBA02000018">
    <property type="protein sequence ID" value="KAG6392746.1"/>
    <property type="molecule type" value="Genomic_DNA"/>
</dbReference>
<organism evidence="2">
    <name type="scientific">Salvia splendens</name>
    <name type="common">Scarlet sage</name>
    <dbReference type="NCBI Taxonomy" id="180675"/>
    <lineage>
        <taxon>Eukaryota</taxon>
        <taxon>Viridiplantae</taxon>
        <taxon>Streptophyta</taxon>
        <taxon>Embryophyta</taxon>
        <taxon>Tracheophyta</taxon>
        <taxon>Spermatophyta</taxon>
        <taxon>Magnoliopsida</taxon>
        <taxon>eudicotyledons</taxon>
        <taxon>Gunneridae</taxon>
        <taxon>Pentapetalae</taxon>
        <taxon>asterids</taxon>
        <taxon>lamiids</taxon>
        <taxon>Lamiales</taxon>
        <taxon>Lamiaceae</taxon>
        <taxon>Nepetoideae</taxon>
        <taxon>Mentheae</taxon>
        <taxon>Salviinae</taxon>
        <taxon>Salvia</taxon>
        <taxon>Salvia subgen. Calosphace</taxon>
        <taxon>core Calosphace</taxon>
    </lineage>
</organism>
<evidence type="ECO:0000313" key="2">
    <source>
        <dbReference type="EMBL" id="KAG6392746.1"/>
    </source>
</evidence>
<dbReference type="AlphaFoldDB" id="A0A8X8WEX4"/>
<evidence type="ECO:0000313" key="3">
    <source>
        <dbReference type="Proteomes" id="UP000298416"/>
    </source>
</evidence>
<evidence type="ECO:0008006" key="4">
    <source>
        <dbReference type="Google" id="ProtNLM"/>
    </source>
</evidence>
<evidence type="ECO:0000256" key="1">
    <source>
        <dbReference type="SAM" id="MobiDB-lite"/>
    </source>
</evidence>
<reference evidence="2" key="1">
    <citation type="submission" date="2018-01" db="EMBL/GenBank/DDBJ databases">
        <authorList>
            <person name="Mao J.F."/>
        </authorList>
    </citation>
    <scope>NUCLEOTIDE SEQUENCE</scope>
    <source>
        <strain evidence="2">Huo1</strain>
        <tissue evidence="2">Leaf</tissue>
    </source>
</reference>
<name>A0A8X8WEX4_SALSN</name>
<accession>A0A8X8WEX4</accession>
<gene>
    <name evidence="2" type="ORF">SASPL_146971</name>
</gene>
<feature type="region of interest" description="Disordered" evidence="1">
    <location>
        <begin position="73"/>
        <end position="98"/>
    </location>
</feature>
<reference evidence="2" key="2">
    <citation type="submission" date="2020-08" db="EMBL/GenBank/DDBJ databases">
        <title>Plant Genome Project.</title>
        <authorList>
            <person name="Zhang R.-G."/>
        </authorList>
    </citation>
    <scope>NUCLEOTIDE SEQUENCE</scope>
    <source>
        <strain evidence="2">Huo1</strain>
        <tissue evidence="2">Leaf</tissue>
    </source>
</reference>
<dbReference type="Proteomes" id="UP000298416">
    <property type="component" value="Unassembled WGS sequence"/>
</dbReference>
<feature type="compositionally biased region" description="Acidic residues" evidence="1">
    <location>
        <begin position="73"/>
        <end position="84"/>
    </location>
</feature>
<comment type="caution">
    <text evidence="2">The sequence shown here is derived from an EMBL/GenBank/DDBJ whole genome shotgun (WGS) entry which is preliminary data.</text>
</comment>
<sequence>MEDTHKSIFSANFRKILGLQLKNSAAKGKLNIIKASYKLSDAGKKAAATKLRRKLLHLPLKNRRRLLLWELEEGGGGEEGGSEEACEKDGESGEGEAA</sequence>